<dbReference type="Gene3D" id="3.40.630.30">
    <property type="match status" value="1"/>
</dbReference>
<dbReference type="EMBL" id="WRPA01000001">
    <property type="protein sequence ID" value="MXR67537.1"/>
    <property type="molecule type" value="Genomic_DNA"/>
</dbReference>
<reference evidence="1 2" key="1">
    <citation type="submission" date="2019-12" db="EMBL/GenBank/DDBJ databases">
        <title>Shewanella insulae sp. nov., isolated from a tidal flat.</title>
        <authorList>
            <person name="Yoon J.-H."/>
        </authorList>
    </citation>
    <scope>NUCLEOTIDE SEQUENCE [LARGE SCALE GENOMIC DNA]</scope>
    <source>
        <strain evidence="1 2">JBTF-M18</strain>
    </source>
</reference>
<evidence type="ECO:0000313" key="1">
    <source>
        <dbReference type="EMBL" id="MXR67537.1"/>
    </source>
</evidence>
<comment type="caution">
    <text evidence="1">The sequence shown here is derived from an EMBL/GenBank/DDBJ whole genome shotgun (WGS) entry which is preliminary data.</text>
</comment>
<dbReference type="Pfam" id="PF04339">
    <property type="entry name" value="FemAB_like"/>
    <property type="match status" value="1"/>
</dbReference>
<dbReference type="PANTHER" id="PTHR47017">
    <property type="entry name" value="ACYL-COA"/>
    <property type="match status" value="1"/>
</dbReference>
<sequence>MCRLLQLKSSHLFKERALAASYSIQCVSQIANLGAPLWNALMGGTDLDANMEAMTVETSPFCRYEYLHALEQSGCVGEQTGWRPMHLVVSEVGQAAESNQGDESLIDPTRVLAVMPLYLKGHSYGEYVFDWAWAQAYERHGIEYYPKLVNAIPFTPVTGTRIGLRSDLSEAQKKALILAIGEHLDRRTKACSASSWHSLFLLDSERQPLASQGHLERLGTQFHWFNQGYLNFDDFLSRLTSRRRKSILKERRAIANAGLRFRFIQGADITGVELEHFVRCYRRTYYKRSGHQGYLNAAFFESIVKNMADCVRLLMVERPETSTLEGEVEGEAKSEPVAAALYFVGGDCLYGRYWGALEEIEGLHFETCYYQGIEYAIEQGLRKFDAGAQGEHKVLRGFEPIRTYSVHEVLHSDFRRAIADFIEQEAQAVKTYMTELEAILPFKREGD</sequence>
<protein>
    <submittedName>
        <fullName evidence="1">GNAT family N-acetyltransferase</fullName>
    </submittedName>
</protein>
<evidence type="ECO:0000313" key="2">
    <source>
        <dbReference type="Proteomes" id="UP000474778"/>
    </source>
</evidence>
<dbReference type="AlphaFoldDB" id="A0A6L7HTE3"/>
<accession>A0A6L7HTE3</accession>
<dbReference type="PANTHER" id="PTHR47017:SF1">
    <property type="entry name" value="ACYL-COA"/>
    <property type="match status" value="1"/>
</dbReference>
<keyword evidence="2" id="KW-1185">Reference proteome</keyword>
<organism evidence="1 2">
    <name type="scientific">Shewanella insulae</name>
    <dbReference type="NCBI Taxonomy" id="2681496"/>
    <lineage>
        <taxon>Bacteria</taxon>
        <taxon>Pseudomonadati</taxon>
        <taxon>Pseudomonadota</taxon>
        <taxon>Gammaproteobacteria</taxon>
        <taxon>Alteromonadales</taxon>
        <taxon>Shewanellaceae</taxon>
        <taxon>Shewanella</taxon>
    </lineage>
</organism>
<dbReference type="GO" id="GO:0016740">
    <property type="term" value="F:transferase activity"/>
    <property type="evidence" value="ECO:0007669"/>
    <property type="project" value="UniProtKB-KW"/>
</dbReference>
<dbReference type="InterPro" id="IPR016181">
    <property type="entry name" value="Acyl_CoA_acyltransferase"/>
</dbReference>
<dbReference type="RefSeq" id="WP_160793515.1">
    <property type="nucleotide sequence ID" value="NZ_WRPA01000001.1"/>
</dbReference>
<dbReference type="Proteomes" id="UP000474778">
    <property type="component" value="Unassembled WGS sequence"/>
</dbReference>
<dbReference type="InterPro" id="IPR007434">
    <property type="entry name" value="FemAB-like"/>
</dbReference>
<keyword evidence="1" id="KW-0808">Transferase</keyword>
<proteinExistence type="predicted"/>
<name>A0A6L7HTE3_9GAMM</name>
<dbReference type="SUPFAM" id="SSF55729">
    <property type="entry name" value="Acyl-CoA N-acyltransferases (Nat)"/>
    <property type="match status" value="1"/>
</dbReference>
<gene>
    <name evidence="1" type="ORF">GNT65_02460</name>
</gene>